<feature type="signal peptide" evidence="6">
    <location>
        <begin position="1"/>
        <end position="21"/>
    </location>
</feature>
<keyword evidence="3 5" id="KW-1133">Transmembrane helix</keyword>
<keyword evidence="6" id="KW-0732">Signal</keyword>
<dbReference type="InterPro" id="IPR021149">
    <property type="entry name" value="OligosaccharylTrfase_OST3/OST6"/>
</dbReference>
<feature type="transmembrane region" description="Helical" evidence="5">
    <location>
        <begin position="222"/>
        <end position="240"/>
    </location>
</feature>
<evidence type="ECO:0000256" key="5">
    <source>
        <dbReference type="SAM" id="Phobius"/>
    </source>
</evidence>
<dbReference type="RefSeq" id="XP_001383169.2">
    <property type="nucleotide sequence ID" value="XM_001383132.1"/>
</dbReference>
<keyword evidence="8" id="KW-1185">Reference proteome</keyword>
<gene>
    <name evidence="7" type="primary">OST6</name>
    <name evidence="7" type="ORF">PICST_56184</name>
</gene>
<dbReference type="GO" id="GO:0004579">
    <property type="term" value="F:dolichyl-diphosphooligosaccharide-protein glycotransferase activity"/>
    <property type="evidence" value="ECO:0007669"/>
    <property type="project" value="UniProtKB-EC"/>
</dbReference>
<feature type="chain" id="PRO_5002654948" evidence="6">
    <location>
        <begin position="22"/>
        <end position="345"/>
    </location>
</feature>
<dbReference type="PANTHER" id="PTHR12692">
    <property type="entry name" value="DOLICHYL-DIPHOSPHOOLIGOSACCHARIDE--PROTEIN GLYCOSYLTRANSFERASE-RELATED"/>
    <property type="match status" value="1"/>
</dbReference>
<dbReference type="HOGENOM" id="CLU_052855_2_0_1"/>
<keyword evidence="7" id="KW-0328">Glycosyltransferase</keyword>
<dbReference type="Pfam" id="PF04756">
    <property type="entry name" value="OST3_OST6"/>
    <property type="match status" value="1"/>
</dbReference>
<dbReference type="Proteomes" id="UP000002258">
    <property type="component" value="Chromosome 2"/>
</dbReference>
<evidence type="ECO:0000256" key="1">
    <source>
        <dbReference type="ARBA" id="ARBA00004141"/>
    </source>
</evidence>
<dbReference type="PANTHER" id="PTHR12692:SF3">
    <property type="entry name" value="DOLICHYL-DIPHOSPHOOLIGOSACCHARIDE--PROTEIN GLYCOSYLTRANSFERASE SUBUNIT OST6"/>
    <property type="match status" value="1"/>
</dbReference>
<evidence type="ECO:0000313" key="8">
    <source>
        <dbReference type="Proteomes" id="UP000002258"/>
    </source>
</evidence>
<dbReference type="eggNOG" id="KOG2603">
    <property type="taxonomic scope" value="Eukaryota"/>
</dbReference>
<evidence type="ECO:0000256" key="4">
    <source>
        <dbReference type="ARBA" id="ARBA00023136"/>
    </source>
</evidence>
<dbReference type="AlphaFoldDB" id="A3LQ25"/>
<dbReference type="GeneID" id="4837076"/>
<dbReference type="KEGG" id="pic:PICST_56184"/>
<proteinExistence type="predicted"/>
<dbReference type="EMBL" id="CP000496">
    <property type="protein sequence ID" value="ABN65140.2"/>
    <property type="molecule type" value="Genomic_DNA"/>
</dbReference>
<comment type="subcellular location">
    <subcellularLocation>
        <location evidence="1">Membrane</location>
        <topology evidence="1">Multi-pass membrane protein</topology>
    </subcellularLocation>
</comment>
<dbReference type="Gene3D" id="3.40.30.10">
    <property type="entry name" value="Glutaredoxin"/>
    <property type="match status" value="1"/>
</dbReference>
<evidence type="ECO:0000256" key="6">
    <source>
        <dbReference type="SAM" id="SignalP"/>
    </source>
</evidence>
<evidence type="ECO:0000256" key="2">
    <source>
        <dbReference type="ARBA" id="ARBA00022692"/>
    </source>
</evidence>
<dbReference type="GO" id="GO:0018279">
    <property type="term" value="P:protein N-linked glycosylation via asparagine"/>
    <property type="evidence" value="ECO:0007669"/>
    <property type="project" value="TreeGrafter"/>
</dbReference>
<reference evidence="7" key="1">
    <citation type="journal article" date="2007" name="Nat. Biotechnol.">
        <title>Genome sequence of the lignocellulose-bioconverting and xylose-fermenting yeast Pichia stipitis.</title>
        <authorList>
            <person name="Jeffries T.W."/>
            <person name="Grigoriev I.V."/>
            <person name="Grimwood J."/>
            <person name="Laplaza J.M."/>
            <person name="Aerts A."/>
            <person name="Salamov A."/>
            <person name="Schmutz J."/>
            <person name="Lindquist E."/>
            <person name="Dehal P."/>
            <person name="Shapiro H."/>
            <person name="Jin Y.S."/>
            <person name="Passoth V."/>
            <person name="Richardson P.M."/>
        </authorList>
    </citation>
    <scope>NUCLEOTIDE SEQUENCE [LARGE SCALE GENOMIC DNA]</scope>
    <source>
        <strain evidence="7">CBS 6054</strain>
    </source>
</reference>
<dbReference type="OMA" id="WQFGIEI"/>
<feature type="transmembrane region" description="Helical" evidence="5">
    <location>
        <begin position="311"/>
        <end position="331"/>
    </location>
</feature>
<name>A3LQ25_PICST</name>
<dbReference type="OrthoDB" id="67566at2759"/>
<dbReference type="STRING" id="322104.A3LQ25"/>
<keyword evidence="2 5" id="KW-0812">Transmembrane</keyword>
<sequence length="345" mass="39311">MYGSFTYLTVVFTAFLTLVCGSSLQLQQLLLQSSDYEHNIIPIVQSDLSSLSGPRDYFTLMLLTSSDSKHQCDVCVEVQKIISRVADSWFAEYRTNSNLVFINVDIIDRENIKIFDALQITNIPHIWLFPPNIYKEHSTEKGLDFSLLEDPHYIYKVPEAPFEEQVREFARFLSENLNKSVAIKQKSPLNTFATTFIATLVIITLVKRKGPKVITQLPKKHVVTMLSVAMILLFVCGYQFSVSKGVPFVARNEKGLIFISGGTHYQFGIEVVFVAVNYLALGFAFLVLMYIGSYNVNSKSIIRSDDVKHVLIIVMNVIIYYLYSCLTSIVIRKDHDYPYSLTKLF</sequence>
<dbReference type="InParanoid" id="A3LQ25"/>
<feature type="transmembrane region" description="Helical" evidence="5">
    <location>
        <begin position="271"/>
        <end position="291"/>
    </location>
</feature>
<keyword evidence="4 5" id="KW-0472">Membrane</keyword>
<dbReference type="FunCoup" id="A3LQ25">
    <property type="interactions" value="120"/>
</dbReference>
<organism evidence="7 8">
    <name type="scientific">Scheffersomyces stipitis (strain ATCC 58785 / CBS 6054 / NBRC 10063 / NRRL Y-11545)</name>
    <name type="common">Yeast</name>
    <name type="synonym">Pichia stipitis</name>
    <dbReference type="NCBI Taxonomy" id="322104"/>
    <lineage>
        <taxon>Eukaryota</taxon>
        <taxon>Fungi</taxon>
        <taxon>Dikarya</taxon>
        <taxon>Ascomycota</taxon>
        <taxon>Saccharomycotina</taxon>
        <taxon>Pichiomycetes</taxon>
        <taxon>Debaryomycetaceae</taxon>
        <taxon>Scheffersomyces</taxon>
    </lineage>
</organism>
<protein>
    <submittedName>
        <fullName evidence="7">Subunit of N-oligosaccharyltransferase complex</fullName>
        <ecNumber evidence="7">2.4.99.18</ecNumber>
    </submittedName>
</protein>
<feature type="transmembrane region" description="Helical" evidence="5">
    <location>
        <begin position="189"/>
        <end position="206"/>
    </location>
</feature>
<dbReference type="EC" id="2.4.99.18" evidence="7"/>
<accession>A3LQ25</accession>
<keyword evidence="7" id="KW-0808">Transferase</keyword>
<dbReference type="GO" id="GO:0008250">
    <property type="term" value="C:oligosaccharyltransferase complex"/>
    <property type="evidence" value="ECO:0007669"/>
    <property type="project" value="TreeGrafter"/>
</dbReference>
<evidence type="ECO:0000313" key="7">
    <source>
        <dbReference type="EMBL" id="ABN65140.2"/>
    </source>
</evidence>
<evidence type="ECO:0000256" key="3">
    <source>
        <dbReference type="ARBA" id="ARBA00022989"/>
    </source>
</evidence>